<keyword evidence="2" id="KW-1185">Reference proteome</keyword>
<dbReference type="EMBL" id="VWPJ01000018">
    <property type="protein sequence ID" value="KAA5604379.1"/>
    <property type="molecule type" value="Genomic_DNA"/>
</dbReference>
<name>A0A5M6I9J1_9PROT</name>
<comment type="caution">
    <text evidence="1">The sequence shown here is derived from an EMBL/GenBank/DDBJ whole genome shotgun (WGS) entry which is preliminary data.</text>
</comment>
<protein>
    <submittedName>
        <fullName evidence="1">Uncharacterized protein</fullName>
    </submittedName>
</protein>
<dbReference type="OrthoDB" id="8481927at2"/>
<proteinExistence type="predicted"/>
<accession>A0A5M6I9J1</accession>
<dbReference type="Proteomes" id="UP000324065">
    <property type="component" value="Unassembled WGS sequence"/>
</dbReference>
<evidence type="ECO:0000313" key="2">
    <source>
        <dbReference type="Proteomes" id="UP000324065"/>
    </source>
</evidence>
<dbReference type="RefSeq" id="WP_150063471.1">
    <property type="nucleotide sequence ID" value="NZ_JACHII010000014.1"/>
</dbReference>
<reference evidence="1 2" key="1">
    <citation type="submission" date="2019-09" db="EMBL/GenBank/DDBJ databases">
        <title>Genome sequence of Roseospira marina, one of the more divergent members of the non-sulfur purple photosynthetic bacterial family, the Rhodospirillaceae.</title>
        <authorList>
            <person name="Meyer T."/>
            <person name="Kyndt J."/>
        </authorList>
    </citation>
    <scope>NUCLEOTIDE SEQUENCE [LARGE SCALE GENOMIC DNA]</scope>
    <source>
        <strain evidence="1 2">DSM 15113</strain>
    </source>
</reference>
<organism evidence="1 2">
    <name type="scientific">Roseospira marina</name>
    <dbReference type="NCBI Taxonomy" id="140057"/>
    <lineage>
        <taxon>Bacteria</taxon>
        <taxon>Pseudomonadati</taxon>
        <taxon>Pseudomonadota</taxon>
        <taxon>Alphaproteobacteria</taxon>
        <taxon>Rhodospirillales</taxon>
        <taxon>Rhodospirillaceae</taxon>
        <taxon>Roseospira</taxon>
    </lineage>
</organism>
<evidence type="ECO:0000313" key="1">
    <source>
        <dbReference type="EMBL" id="KAA5604379.1"/>
    </source>
</evidence>
<dbReference type="AlphaFoldDB" id="A0A5M6I9J1"/>
<gene>
    <name evidence="1" type="ORF">F1188_16085</name>
</gene>
<sequence length="154" mass="17293">MSEINWSELTDDEFVKQAERVIWSSAFANNNSRAPAHKEANAASDEAQARGKPWLYQRAWNAAYRSCGHEPSESDIAAAHEPVAEKNDDIDTARLRKIVEKAHDMYAKDGLIEIDEPADDAALSEMVSEGDDPGCYVRAWVWVPVDENDENEEQ</sequence>